<dbReference type="GO" id="GO:0016020">
    <property type="term" value="C:membrane"/>
    <property type="evidence" value="ECO:0007669"/>
    <property type="project" value="TreeGrafter"/>
</dbReference>
<dbReference type="EMBL" id="CP060139">
    <property type="protein sequence ID" value="QNR25198.1"/>
    <property type="molecule type" value="Genomic_DNA"/>
</dbReference>
<proteinExistence type="inferred from homology"/>
<dbReference type="AlphaFoldDB" id="A0A7H0VHK0"/>
<dbReference type="RefSeq" id="WP_210759724.1">
    <property type="nucleotide sequence ID" value="NZ_CP060139.1"/>
</dbReference>
<evidence type="ECO:0000256" key="1">
    <source>
        <dbReference type="ARBA" id="ARBA00006484"/>
    </source>
</evidence>
<comment type="similarity">
    <text evidence="1 3">Belongs to the short-chain dehydrogenases/reductases (SDR) family.</text>
</comment>
<dbReference type="PRINTS" id="PR00081">
    <property type="entry name" value="GDHRDH"/>
</dbReference>
<dbReference type="SUPFAM" id="SSF51735">
    <property type="entry name" value="NAD(P)-binding Rossmann-fold domains"/>
    <property type="match status" value="1"/>
</dbReference>
<dbReference type="InterPro" id="IPR036291">
    <property type="entry name" value="NAD(P)-bd_dom_sf"/>
</dbReference>
<dbReference type="InterPro" id="IPR020904">
    <property type="entry name" value="Sc_DH/Rdtase_CS"/>
</dbReference>
<dbReference type="Pfam" id="PF00106">
    <property type="entry name" value="adh_short"/>
    <property type="match status" value="1"/>
</dbReference>
<dbReference type="PANTHER" id="PTHR44196">
    <property type="entry name" value="DEHYDROGENASE/REDUCTASE SDR FAMILY MEMBER 7B"/>
    <property type="match status" value="1"/>
</dbReference>
<keyword evidence="2" id="KW-0560">Oxidoreductase</keyword>
<dbReference type="GO" id="GO:0016491">
    <property type="term" value="F:oxidoreductase activity"/>
    <property type="evidence" value="ECO:0007669"/>
    <property type="project" value="UniProtKB-KW"/>
</dbReference>
<accession>A0A7H0VHK0</accession>
<name>A0A7H0VHK0_9FLAO</name>
<gene>
    <name evidence="4" type="ORF">H4K34_04985</name>
</gene>
<keyword evidence="5" id="KW-1185">Reference proteome</keyword>
<dbReference type="InterPro" id="IPR002347">
    <property type="entry name" value="SDR_fam"/>
</dbReference>
<dbReference type="Gene3D" id="3.40.50.720">
    <property type="entry name" value="NAD(P)-binding Rossmann-like Domain"/>
    <property type="match status" value="1"/>
</dbReference>
<evidence type="ECO:0000256" key="2">
    <source>
        <dbReference type="ARBA" id="ARBA00023002"/>
    </source>
</evidence>
<reference evidence="4 5" key="1">
    <citation type="submission" date="2020-08" db="EMBL/GenBank/DDBJ databases">
        <title>Croceimicrobium hydrocarbonivorans gen. nov., sp. nov., a novel marine bacterium isolated from a bacterial consortium that degrades polyethylene terephthalate.</title>
        <authorList>
            <person name="Liu R."/>
        </authorList>
    </citation>
    <scope>NUCLEOTIDE SEQUENCE [LARGE SCALE GENOMIC DNA]</scope>
    <source>
        <strain evidence="4 5">A20-9</strain>
    </source>
</reference>
<evidence type="ECO:0000313" key="4">
    <source>
        <dbReference type="EMBL" id="QNR25198.1"/>
    </source>
</evidence>
<sequence>MNLSGNTILITGGSSGIGLALAKRFIDLGNQVIISGRSEEKLNQIKNELPGISTFCGDLSEQENLLQLQKFIHEEFPQLNMLINNAGIQYNYHLSAESDVLSKIDYELACNLNAPIKLTALLLPTLEKQDLSAIVNVSSALFMAPKKSAPVYCASKAALHNFTQSLRYQLEESKIEVYEIIPALIDTAMTAGRGKSKLSPDQLVDEFLDNFKAGRKESYIGKTKLLRILKRIAPRKAQSLLKEA</sequence>
<protein>
    <submittedName>
        <fullName evidence="4">SDR family oxidoreductase</fullName>
    </submittedName>
</protein>
<organism evidence="4 5">
    <name type="scientific">Croceimicrobium hydrocarbonivorans</name>
    <dbReference type="NCBI Taxonomy" id="2761580"/>
    <lineage>
        <taxon>Bacteria</taxon>
        <taxon>Pseudomonadati</taxon>
        <taxon>Bacteroidota</taxon>
        <taxon>Flavobacteriia</taxon>
        <taxon>Flavobacteriales</taxon>
        <taxon>Owenweeksiaceae</taxon>
        <taxon>Croceimicrobium</taxon>
    </lineage>
</organism>
<dbReference type="Proteomes" id="UP000516305">
    <property type="component" value="Chromosome"/>
</dbReference>
<dbReference type="PRINTS" id="PR00080">
    <property type="entry name" value="SDRFAMILY"/>
</dbReference>
<evidence type="ECO:0000313" key="5">
    <source>
        <dbReference type="Proteomes" id="UP000516305"/>
    </source>
</evidence>
<dbReference type="KEGG" id="chyd:H4K34_04985"/>
<dbReference type="PANTHER" id="PTHR44196:SF1">
    <property type="entry name" value="DEHYDROGENASE_REDUCTASE SDR FAMILY MEMBER 7B"/>
    <property type="match status" value="1"/>
</dbReference>
<dbReference type="PROSITE" id="PS00061">
    <property type="entry name" value="ADH_SHORT"/>
    <property type="match status" value="1"/>
</dbReference>
<evidence type="ECO:0000256" key="3">
    <source>
        <dbReference type="RuleBase" id="RU000363"/>
    </source>
</evidence>